<sequence>MSDFTQVPVLLLYALNALSLKAYTTSYTEGTIRHVAWLQAVVWASLAVWRLLKRRAMLQTVMRQPQHAVAAAFSAAAVILSEGTGLPSALALFGCVVWTCISSWSEGDATSAISLAVYLSVISWRSATSQPQVKARKRVLAPRTLFLDDVSIVSCAVAAVGFWLLMGLMGSQTSRILLNPKLPSQVLVFATISTTILSVSASVNSRVRSPKSLLVGLWPDADSIALQQKPGAVKERIGFWPAIIIGTLISMSGPGQAPTLADLAFVLISYACIILSSFSWSTRDSSVKVTGGVAVAEAYASSSTPSVARSVTRGSVLYQLVPPILRSVLKDILRSPESSKIFYFLLLNLAYMFIQLLWGVWTNSLGLISDAIHMAFDCVALGVGLFASVMATWESDATFTYGYTRIQTLSGFANGIFLILISIFIIVEGIQRIANPPEIMNMKQLLLVSSGGLAVNLWGMYATGHHHHGHGHSHDHDHGHGHHHHGHGHSANMHGVFLHVLADTMGSVGVILSTVLIKYTGLPIFDPIASLLIAGLIIASVIPLIISSARTLSLELEEGKMNEIRNALAEMSNLEGVESYGAARFWPKDEETIIGSIHIQLAPTRSTAEASKRLNSPHSNSSVIFADPDETRERVEKLLFSKIHGLEDLHVQVEAGDATFCTCRT</sequence>
<dbReference type="GO" id="GO:0006882">
    <property type="term" value="P:intracellular zinc ion homeostasis"/>
    <property type="evidence" value="ECO:0007669"/>
    <property type="project" value="InterPro"/>
</dbReference>
<keyword evidence="7 9" id="KW-0472">Membrane</keyword>
<feature type="transmembrane region" description="Helical" evidence="9">
    <location>
        <begin position="35"/>
        <end position="52"/>
    </location>
</feature>
<keyword evidence="4 9" id="KW-0812">Transmembrane</keyword>
<feature type="transmembrane region" description="Helical" evidence="9">
    <location>
        <begin position="341"/>
        <end position="360"/>
    </location>
</feature>
<dbReference type="GO" id="GO:0005385">
    <property type="term" value="F:zinc ion transmembrane transporter activity"/>
    <property type="evidence" value="ECO:0007669"/>
    <property type="project" value="InterPro"/>
</dbReference>
<evidence type="ECO:0000259" key="10">
    <source>
        <dbReference type="Pfam" id="PF01545"/>
    </source>
</evidence>
<evidence type="ECO:0000313" key="11">
    <source>
        <dbReference type="EMBL" id="GHJ88520.1"/>
    </source>
</evidence>
<proteinExistence type="inferred from homology"/>
<organism evidence="11 12">
    <name type="scientific">Naganishia liquefaciens</name>
    <dbReference type="NCBI Taxonomy" id="104408"/>
    <lineage>
        <taxon>Eukaryota</taxon>
        <taxon>Fungi</taxon>
        <taxon>Dikarya</taxon>
        <taxon>Basidiomycota</taxon>
        <taxon>Agaricomycotina</taxon>
        <taxon>Tremellomycetes</taxon>
        <taxon>Filobasidiales</taxon>
        <taxon>Filobasidiaceae</taxon>
        <taxon>Naganishia</taxon>
    </lineage>
</organism>
<feature type="transmembrane region" description="Helical" evidence="9">
    <location>
        <begin position="372"/>
        <end position="391"/>
    </location>
</feature>
<dbReference type="PANTHER" id="PTHR45755">
    <property type="match status" value="1"/>
</dbReference>
<dbReference type="GO" id="GO:1904257">
    <property type="term" value="P:zinc ion import into Golgi lumen"/>
    <property type="evidence" value="ECO:0007669"/>
    <property type="project" value="TreeGrafter"/>
</dbReference>
<feature type="region of interest" description="Disordered" evidence="8">
    <location>
        <begin position="468"/>
        <end position="489"/>
    </location>
</feature>
<name>A0A8H3TWI4_9TREE</name>
<feature type="transmembrane region" description="Helical" evidence="9">
    <location>
        <begin position="260"/>
        <end position="280"/>
    </location>
</feature>
<keyword evidence="12" id="KW-1185">Reference proteome</keyword>
<dbReference type="AlphaFoldDB" id="A0A8H3TWI4"/>
<dbReference type="PANTHER" id="PTHR45755:SF4">
    <property type="entry name" value="ZINC TRANSPORTER 7"/>
    <property type="match status" value="1"/>
</dbReference>
<dbReference type="GO" id="GO:0031410">
    <property type="term" value="C:cytoplasmic vesicle"/>
    <property type="evidence" value="ECO:0007669"/>
    <property type="project" value="TreeGrafter"/>
</dbReference>
<accession>A0A8H3TWI4</accession>
<feature type="transmembrane region" description="Helical" evidence="9">
    <location>
        <begin position="496"/>
        <end position="517"/>
    </location>
</feature>
<dbReference type="FunFam" id="1.20.1510.10:FF:000014">
    <property type="entry name" value="Cation efflux protein/ zinc transporter"/>
    <property type="match status" value="1"/>
</dbReference>
<dbReference type="Gene3D" id="1.20.1510.10">
    <property type="entry name" value="Cation efflux protein transmembrane domain"/>
    <property type="match status" value="1"/>
</dbReference>
<dbReference type="GO" id="GO:0005794">
    <property type="term" value="C:Golgi apparatus"/>
    <property type="evidence" value="ECO:0007669"/>
    <property type="project" value="TreeGrafter"/>
</dbReference>
<evidence type="ECO:0000256" key="5">
    <source>
        <dbReference type="ARBA" id="ARBA00022989"/>
    </source>
</evidence>
<dbReference type="SUPFAM" id="SSF161111">
    <property type="entry name" value="Cation efflux protein transmembrane domain-like"/>
    <property type="match status" value="1"/>
</dbReference>
<dbReference type="InterPro" id="IPR027469">
    <property type="entry name" value="Cation_efflux_TMD_sf"/>
</dbReference>
<evidence type="ECO:0000256" key="4">
    <source>
        <dbReference type="ARBA" id="ARBA00022692"/>
    </source>
</evidence>
<keyword evidence="3" id="KW-0813">Transport</keyword>
<dbReference type="Proteomes" id="UP000620104">
    <property type="component" value="Unassembled WGS sequence"/>
</dbReference>
<feature type="transmembrane region" description="Helical" evidence="9">
    <location>
        <begin position="411"/>
        <end position="430"/>
    </location>
</feature>
<keyword evidence="6" id="KW-0406">Ion transport</keyword>
<dbReference type="InterPro" id="IPR002524">
    <property type="entry name" value="Cation_efflux"/>
</dbReference>
<comment type="caution">
    <text evidence="11">The sequence shown here is derived from an EMBL/GenBank/DDBJ whole genome shotgun (WGS) entry which is preliminary data.</text>
</comment>
<feature type="transmembrane region" description="Helical" evidence="9">
    <location>
        <begin position="186"/>
        <end position="203"/>
    </location>
</feature>
<evidence type="ECO:0000256" key="8">
    <source>
        <dbReference type="SAM" id="MobiDB-lite"/>
    </source>
</evidence>
<evidence type="ECO:0000256" key="3">
    <source>
        <dbReference type="ARBA" id="ARBA00022448"/>
    </source>
</evidence>
<reference evidence="11" key="1">
    <citation type="submission" date="2020-07" db="EMBL/GenBank/DDBJ databases">
        <title>Draft Genome Sequence of a Deep-Sea Yeast, Naganishia (Cryptococcus) liquefaciens strain N6.</title>
        <authorList>
            <person name="Han Y.W."/>
            <person name="Kajitani R."/>
            <person name="Morimoto H."/>
            <person name="Parhat M."/>
            <person name="Tsubouchi H."/>
            <person name="Bakenova O."/>
            <person name="Ogata M."/>
            <person name="Argunhan B."/>
            <person name="Aoki R."/>
            <person name="Kajiwara S."/>
            <person name="Itoh T."/>
            <person name="Iwasaki H."/>
        </authorList>
    </citation>
    <scope>NUCLEOTIDE SEQUENCE</scope>
    <source>
        <strain evidence="11">N6</strain>
    </source>
</reference>
<gene>
    <name evidence="11" type="ORF">NliqN6_4922</name>
</gene>
<protein>
    <recommendedName>
        <fullName evidence="10">Cation efflux protein transmembrane domain-containing protein</fullName>
    </recommendedName>
</protein>
<evidence type="ECO:0000256" key="2">
    <source>
        <dbReference type="ARBA" id="ARBA00008873"/>
    </source>
</evidence>
<dbReference type="InterPro" id="IPR045316">
    <property type="entry name" value="Msc2-like"/>
</dbReference>
<feature type="transmembrane region" description="Helical" evidence="9">
    <location>
        <begin position="145"/>
        <end position="166"/>
    </location>
</feature>
<comment type="subcellular location">
    <subcellularLocation>
        <location evidence="1">Membrane</location>
        <topology evidence="1">Multi-pass membrane protein</topology>
    </subcellularLocation>
</comment>
<feature type="compositionally biased region" description="Basic residues" evidence="8">
    <location>
        <begin position="479"/>
        <end position="488"/>
    </location>
</feature>
<comment type="similarity">
    <text evidence="2">Belongs to the cation diffusion facilitator (CDF) transporter (TC 2.A.4) family. SLC30A subfamily.</text>
</comment>
<dbReference type="EMBL" id="BLZA01000030">
    <property type="protein sequence ID" value="GHJ88520.1"/>
    <property type="molecule type" value="Genomic_DNA"/>
</dbReference>
<dbReference type="Pfam" id="PF01545">
    <property type="entry name" value="Cation_efflux"/>
    <property type="match status" value="1"/>
</dbReference>
<evidence type="ECO:0000256" key="1">
    <source>
        <dbReference type="ARBA" id="ARBA00004141"/>
    </source>
</evidence>
<dbReference type="OrthoDB" id="78669at2759"/>
<dbReference type="GO" id="GO:0016020">
    <property type="term" value="C:membrane"/>
    <property type="evidence" value="ECO:0007669"/>
    <property type="project" value="UniProtKB-SubCell"/>
</dbReference>
<dbReference type="NCBIfam" id="TIGR01297">
    <property type="entry name" value="CDF"/>
    <property type="match status" value="1"/>
</dbReference>
<evidence type="ECO:0000256" key="6">
    <source>
        <dbReference type="ARBA" id="ARBA00023065"/>
    </source>
</evidence>
<keyword evidence="5 9" id="KW-1133">Transmembrane helix</keyword>
<evidence type="ECO:0000256" key="7">
    <source>
        <dbReference type="ARBA" id="ARBA00023136"/>
    </source>
</evidence>
<feature type="domain" description="Cation efflux protein transmembrane" evidence="10">
    <location>
        <begin position="341"/>
        <end position="552"/>
    </location>
</feature>
<evidence type="ECO:0000313" key="12">
    <source>
        <dbReference type="Proteomes" id="UP000620104"/>
    </source>
</evidence>
<feature type="transmembrane region" description="Helical" evidence="9">
    <location>
        <begin position="524"/>
        <end position="546"/>
    </location>
</feature>
<evidence type="ECO:0000256" key="9">
    <source>
        <dbReference type="SAM" id="Phobius"/>
    </source>
</evidence>
<dbReference type="InterPro" id="IPR058533">
    <property type="entry name" value="Cation_efflux_TM"/>
</dbReference>